<protein>
    <submittedName>
        <fullName evidence="1">Gp15 family bacteriophage protein</fullName>
    </submittedName>
</protein>
<dbReference type="EMBL" id="JAQLKE010000027">
    <property type="protein sequence ID" value="MDB7084962.1"/>
    <property type="molecule type" value="Genomic_DNA"/>
</dbReference>
<dbReference type="AlphaFoldDB" id="A0AB35IKH2"/>
<evidence type="ECO:0000313" key="2">
    <source>
        <dbReference type="Proteomes" id="UP001211987"/>
    </source>
</evidence>
<organism evidence="1 2">
    <name type="scientific">Thomasclavelia ramosa</name>
    <dbReference type="NCBI Taxonomy" id="1547"/>
    <lineage>
        <taxon>Bacteria</taxon>
        <taxon>Bacillati</taxon>
        <taxon>Bacillota</taxon>
        <taxon>Erysipelotrichia</taxon>
        <taxon>Erysipelotrichales</taxon>
        <taxon>Coprobacillaceae</taxon>
        <taxon>Thomasclavelia</taxon>
    </lineage>
</organism>
<comment type="caution">
    <text evidence="1">The sequence shown here is derived from an EMBL/GenBank/DDBJ whole genome shotgun (WGS) entry which is preliminary data.</text>
</comment>
<reference evidence="1" key="1">
    <citation type="submission" date="2023-01" db="EMBL/GenBank/DDBJ databases">
        <title>Human gut microbiome strain richness.</title>
        <authorList>
            <person name="Chen-Liaw A."/>
        </authorList>
    </citation>
    <scope>NUCLEOTIDE SEQUENCE</scope>
    <source>
        <strain evidence="1">1001217st2_G6_1001217B_191108</strain>
    </source>
</reference>
<gene>
    <name evidence="1" type="ORF">PM738_14225</name>
</gene>
<sequence>MLILDKKDLQKNITINQKKIAIKTDFRSWIKFSCVLNDPHIDANYKISMLFDTVISPYWCDLNLNIEETVQALLEFYNCNKKVKSKKKPSDKIGFLFDYDMDLIYAAFRQQYRINLFTCNMHWWEFKAMLDGLTDATKFVQVVGYRVTDLSKIKDKNERARMKELQNHYAIDLQKDPFVRTQEEIEAELFKQLGIKK</sequence>
<name>A0AB35IKH2_9FIRM</name>
<dbReference type="RefSeq" id="WP_272019107.1">
    <property type="nucleotide sequence ID" value="NZ_CAXMZC010000001.1"/>
</dbReference>
<evidence type="ECO:0000313" key="1">
    <source>
        <dbReference type="EMBL" id="MDB7084962.1"/>
    </source>
</evidence>
<proteinExistence type="predicted"/>
<dbReference type="Pfam" id="PF06854">
    <property type="entry name" value="Phage_Gp15"/>
    <property type="match status" value="1"/>
</dbReference>
<dbReference type="InterPro" id="IPR009660">
    <property type="entry name" value="Phage_A500_Gp15"/>
</dbReference>
<accession>A0AB35IKH2</accession>
<dbReference type="Proteomes" id="UP001211987">
    <property type="component" value="Unassembled WGS sequence"/>
</dbReference>